<feature type="region of interest" description="Disordered" evidence="1">
    <location>
        <begin position="62"/>
        <end position="83"/>
    </location>
</feature>
<dbReference type="AlphaFoldDB" id="F2Q0T6"/>
<dbReference type="HOGENOM" id="CLU_1817175_0_0_1"/>
<accession>F2Q0T6</accession>
<feature type="compositionally biased region" description="Basic and acidic residues" evidence="1">
    <location>
        <begin position="107"/>
        <end position="133"/>
    </location>
</feature>
<evidence type="ECO:0000313" key="3">
    <source>
        <dbReference type="Proteomes" id="UP000009169"/>
    </source>
</evidence>
<keyword evidence="3" id="KW-1185">Reference proteome</keyword>
<feature type="compositionally biased region" description="Basic and acidic residues" evidence="1">
    <location>
        <begin position="72"/>
        <end position="83"/>
    </location>
</feature>
<dbReference type="EMBL" id="DS995765">
    <property type="protein sequence ID" value="EGE07754.1"/>
    <property type="molecule type" value="Genomic_DNA"/>
</dbReference>
<protein>
    <submittedName>
        <fullName evidence="2">Uncharacterized protein</fullName>
    </submittedName>
</protein>
<evidence type="ECO:0000256" key="1">
    <source>
        <dbReference type="SAM" id="MobiDB-lite"/>
    </source>
</evidence>
<gene>
    <name evidence="2" type="ORF">TEQG_06786</name>
</gene>
<dbReference type="VEuPathDB" id="FungiDB:TEQG_06786"/>
<feature type="compositionally biased region" description="Basic residues" evidence="1">
    <location>
        <begin position="97"/>
        <end position="106"/>
    </location>
</feature>
<name>F2Q0T6_TRIEC</name>
<evidence type="ECO:0000313" key="2">
    <source>
        <dbReference type="EMBL" id="EGE07754.1"/>
    </source>
</evidence>
<reference evidence="3" key="1">
    <citation type="journal article" date="2012" name="MBio">
        <title>Comparative genome analysis of Trichophyton rubrum and related dermatophytes reveals candidate genes involved in infection.</title>
        <authorList>
            <person name="Martinez D.A."/>
            <person name="Oliver B.G."/>
            <person name="Graeser Y."/>
            <person name="Goldberg J.M."/>
            <person name="Li W."/>
            <person name="Martinez-Rossi N.M."/>
            <person name="Monod M."/>
            <person name="Shelest E."/>
            <person name="Barton R.C."/>
            <person name="Birch E."/>
            <person name="Brakhage A.A."/>
            <person name="Chen Z."/>
            <person name="Gurr S.J."/>
            <person name="Heiman D."/>
            <person name="Heitman J."/>
            <person name="Kosti I."/>
            <person name="Rossi A."/>
            <person name="Saif S."/>
            <person name="Samalova M."/>
            <person name="Saunders C.W."/>
            <person name="Shea T."/>
            <person name="Summerbell R.C."/>
            <person name="Xu J."/>
            <person name="Young S."/>
            <person name="Zeng Q."/>
            <person name="Birren B.W."/>
            <person name="Cuomo C.A."/>
            <person name="White T.C."/>
        </authorList>
    </citation>
    <scope>NUCLEOTIDE SEQUENCE [LARGE SCALE GENOMIC DNA]</scope>
    <source>
        <strain evidence="3">ATCC MYA-4606 / CBS 127.97</strain>
    </source>
</reference>
<organism evidence="2 3">
    <name type="scientific">Trichophyton equinum (strain ATCC MYA-4606 / CBS 127.97)</name>
    <name type="common">Horse ringworm fungus</name>
    <dbReference type="NCBI Taxonomy" id="559882"/>
    <lineage>
        <taxon>Eukaryota</taxon>
        <taxon>Fungi</taxon>
        <taxon>Dikarya</taxon>
        <taxon>Ascomycota</taxon>
        <taxon>Pezizomycotina</taxon>
        <taxon>Eurotiomycetes</taxon>
        <taxon>Eurotiomycetidae</taxon>
        <taxon>Onygenales</taxon>
        <taxon>Arthrodermataceae</taxon>
        <taxon>Trichophyton</taxon>
    </lineage>
</organism>
<proteinExistence type="predicted"/>
<sequence length="142" mass="16548">MVSSKPESREFRGKMVEQEAGFWTRSAVKLERMTGNVPPGRCGIRALSLTVKAMALCSEGRNGQSLQGVCRGRREERERDKQGRPEWTWTWWTAAHFKAKKEKKKKSREDSKRGQGQRKKDDKQVPRLVDDRTFPFSPVRRR</sequence>
<feature type="region of interest" description="Disordered" evidence="1">
    <location>
        <begin position="97"/>
        <end position="142"/>
    </location>
</feature>
<dbReference type="Proteomes" id="UP000009169">
    <property type="component" value="Unassembled WGS sequence"/>
</dbReference>